<organism evidence="1 2">
    <name type="scientific">Devosia sediminis</name>
    <dbReference type="NCBI Taxonomy" id="2798801"/>
    <lineage>
        <taxon>Bacteria</taxon>
        <taxon>Pseudomonadati</taxon>
        <taxon>Pseudomonadota</taxon>
        <taxon>Alphaproteobacteria</taxon>
        <taxon>Hyphomicrobiales</taxon>
        <taxon>Devosiaceae</taxon>
        <taxon>Devosia</taxon>
    </lineage>
</organism>
<dbReference type="EMBL" id="JAEKMH010000002">
    <property type="protein sequence ID" value="MBJ3785232.1"/>
    <property type="molecule type" value="Genomic_DNA"/>
</dbReference>
<protein>
    <recommendedName>
        <fullName evidence="3">Helix-turn-helix domain-containing protein</fullName>
    </recommendedName>
</protein>
<evidence type="ECO:0000313" key="2">
    <source>
        <dbReference type="Proteomes" id="UP000602124"/>
    </source>
</evidence>
<keyword evidence="2" id="KW-1185">Reference proteome</keyword>
<name>A0A934IZS7_9HYPH</name>
<comment type="caution">
    <text evidence="1">The sequence shown here is derived from an EMBL/GenBank/DDBJ whole genome shotgun (WGS) entry which is preliminary data.</text>
</comment>
<proteinExistence type="predicted"/>
<reference evidence="1" key="1">
    <citation type="submission" date="2020-12" db="EMBL/GenBank/DDBJ databases">
        <title>Devosia sp. MSA67 isolated from Mo River.</title>
        <authorList>
            <person name="Ma F."/>
            <person name="Zi Z."/>
        </authorList>
    </citation>
    <scope>NUCLEOTIDE SEQUENCE</scope>
    <source>
        <strain evidence="1">MSA67</strain>
    </source>
</reference>
<dbReference type="Proteomes" id="UP000602124">
    <property type="component" value="Unassembled WGS sequence"/>
</dbReference>
<dbReference type="Gene3D" id="1.10.10.60">
    <property type="entry name" value="Homeodomain-like"/>
    <property type="match status" value="1"/>
</dbReference>
<evidence type="ECO:0008006" key="3">
    <source>
        <dbReference type="Google" id="ProtNLM"/>
    </source>
</evidence>
<sequence length="73" mass="8123">MTDTPKTIDPKNDPEQALASVVALRRMADQLEQQAVTEALRRGWSWTQIANALGVSKQAAHKRLSGLMAHREK</sequence>
<dbReference type="RefSeq" id="WP_198876424.1">
    <property type="nucleotide sequence ID" value="NZ_JAEKMH010000002.1"/>
</dbReference>
<evidence type="ECO:0000313" key="1">
    <source>
        <dbReference type="EMBL" id="MBJ3785232.1"/>
    </source>
</evidence>
<dbReference type="AlphaFoldDB" id="A0A934IZS7"/>
<accession>A0A934IZS7</accession>
<gene>
    <name evidence="1" type="ORF">JEQ47_10905</name>
</gene>